<dbReference type="RefSeq" id="WP_013891149.1">
    <property type="nucleotide sequence ID" value="NC_015674.1"/>
</dbReference>
<sequence length="147" mass="16454">MDIPNTPQIDLHAGLDPLKKARVNARPESVDLPKVPKQSDLGLFVPRVVGQEENTKDTPNTQEPPTQEGQKTPKSPPCGGNLLRVAKIEAAIQNILDNLANGIEISKYEIDGIRIEKRSPLELINQLEKLKMRLSAKPLPRYVQYRF</sequence>
<reference evidence="2 3" key="1">
    <citation type="journal article" date="2011" name="J. Bacteriol.">
        <title>Genome sequence of Helicobacter bizzozeronii strain CIII-1, an isolate from human gastric mucosa.</title>
        <authorList>
            <person name="Schott T."/>
            <person name="Rossi M."/>
            <person name="Hanninen M.L."/>
        </authorList>
    </citation>
    <scope>NUCLEOTIDE SEQUENCE [LARGE SCALE GENOMIC DNA]</scope>
    <source>
        <strain evidence="2 3">CIII-1</strain>
    </source>
</reference>
<dbReference type="HOGENOM" id="CLU_1765506_0_0_7"/>
<evidence type="ECO:0000313" key="3">
    <source>
        <dbReference type="Proteomes" id="UP000008387"/>
    </source>
</evidence>
<evidence type="ECO:0000313" key="2">
    <source>
        <dbReference type="EMBL" id="CCB80773.1"/>
    </source>
</evidence>
<gene>
    <name evidence="2" type="ordered locus">HBZC1_17870</name>
</gene>
<evidence type="ECO:0000256" key="1">
    <source>
        <dbReference type="SAM" id="MobiDB-lite"/>
    </source>
</evidence>
<feature type="compositionally biased region" description="Polar residues" evidence="1">
    <location>
        <begin position="57"/>
        <end position="73"/>
    </location>
</feature>
<protein>
    <submittedName>
        <fullName evidence="2">Uncharacterized protein</fullName>
    </submittedName>
</protein>
<organism evidence="2 3">
    <name type="scientific">Helicobacter bizzozeronii (strain CIII-1)</name>
    <dbReference type="NCBI Taxonomy" id="1002804"/>
    <lineage>
        <taxon>Bacteria</taxon>
        <taxon>Pseudomonadati</taxon>
        <taxon>Campylobacterota</taxon>
        <taxon>Epsilonproteobacteria</taxon>
        <taxon>Campylobacterales</taxon>
        <taxon>Helicobacteraceae</taxon>
        <taxon>Helicobacter</taxon>
    </lineage>
</organism>
<dbReference type="AlphaFoldDB" id="F8KPP1"/>
<keyword evidence="3" id="KW-1185">Reference proteome</keyword>
<name>F8KPP1_HELBC</name>
<proteinExistence type="predicted"/>
<accession>F8KPP1</accession>
<feature type="region of interest" description="Disordered" evidence="1">
    <location>
        <begin position="24"/>
        <end position="80"/>
    </location>
</feature>
<dbReference type="Proteomes" id="UP000008387">
    <property type="component" value="Chromosome"/>
</dbReference>
<dbReference type="KEGG" id="hbi:HBZC1_17870"/>
<dbReference type="STRING" id="1002804.HBZC1_17870"/>
<dbReference type="EMBL" id="FR871757">
    <property type="protein sequence ID" value="CCB80773.1"/>
    <property type="molecule type" value="Genomic_DNA"/>
</dbReference>